<keyword evidence="4" id="KW-1185">Reference proteome</keyword>
<dbReference type="AlphaFoldDB" id="A0A383VPU1"/>
<feature type="transmembrane region" description="Helical" evidence="2">
    <location>
        <begin position="499"/>
        <end position="518"/>
    </location>
</feature>
<gene>
    <name evidence="3" type="ORF">BQ4739_LOCUS7275</name>
</gene>
<evidence type="ECO:0000313" key="4">
    <source>
        <dbReference type="Proteomes" id="UP000256970"/>
    </source>
</evidence>
<feature type="transmembrane region" description="Helical" evidence="2">
    <location>
        <begin position="530"/>
        <end position="551"/>
    </location>
</feature>
<sequence length="659" mass="69665">MQLLHRQPTSLLQLLQQQGQLGDLQAAAAARGNGDGTCAVAMNLHVTLPSPPTDRLLDCMHLVLLVAAHDTGSGSSSSSSSSGSGPAVQHAQAAALVVADVPLLVMPAVAQQEVQQLLLPAMRQEVQAAQQMQLQQRGYDLQQQSAAELARSSMAVEQAAWQHYHQMANDVCTLVQLSSAAEAAAEPGVLITPAGASAQGTTAAAEAAEAASPAAALAQLANTVLFPLLLPFLASQGLHNMLRLLLMCLPPQLLLQWQQQQLARLHHLMAAAPAPLRLPAPVQDEDIEQQEQQRKTAAQDAVERRQQQQQLEEPVVPPAAPAAAVLAAEASAVADAAGKQQRERSSCCSSSSSGGGTAHSQPMAAASEDGTAAQSKAAAAAAAADETPAATADAPQAGKSQSKTGDTAQGAACEKPAGSAAAAAARGAGAGLDNSKAVAAAAAAGVPWYSPLVQFEGAAEQSYVSWKHASLLHLDYGAALFGLLYLAVVLRRLLQEPSALFYFCIILVKVLPHAPLVLGFRRQFLRHRETWLLLIAPCMALITLLMSLPALSQSSPALLLPNRAYRAYWASRGELQTGMLRPFLQHMRLRPYVVYTLIDAALTAWVFAQVFGVWAAVVRMVVAAGMSVGICWGFDLRMRRRFIAAMARRQQRQLLQQQQ</sequence>
<name>A0A383VPU1_TETOB</name>
<protein>
    <submittedName>
        <fullName evidence="3">Uncharacterized protein</fullName>
    </submittedName>
</protein>
<keyword evidence="2" id="KW-0472">Membrane</keyword>
<evidence type="ECO:0000256" key="1">
    <source>
        <dbReference type="SAM" id="MobiDB-lite"/>
    </source>
</evidence>
<evidence type="ECO:0000313" key="3">
    <source>
        <dbReference type="EMBL" id="SZX66839.1"/>
    </source>
</evidence>
<feature type="transmembrane region" description="Helical" evidence="2">
    <location>
        <begin position="613"/>
        <end position="634"/>
    </location>
</feature>
<keyword evidence="2" id="KW-1133">Transmembrane helix</keyword>
<keyword evidence="2" id="KW-0812">Transmembrane</keyword>
<feature type="compositionally biased region" description="Polar residues" evidence="1">
    <location>
        <begin position="398"/>
        <end position="407"/>
    </location>
</feature>
<dbReference type="EMBL" id="FNXT01000755">
    <property type="protein sequence ID" value="SZX66839.1"/>
    <property type="molecule type" value="Genomic_DNA"/>
</dbReference>
<feature type="region of interest" description="Disordered" evidence="1">
    <location>
        <begin position="336"/>
        <end position="411"/>
    </location>
</feature>
<reference evidence="3 4" key="1">
    <citation type="submission" date="2016-10" db="EMBL/GenBank/DDBJ databases">
        <authorList>
            <person name="Cai Z."/>
        </authorList>
    </citation>
    <scope>NUCLEOTIDE SEQUENCE [LARGE SCALE GENOMIC DNA]</scope>
</reference>
<organism evidence="3 4">
    <name type="scientific">Tetradesmus obliquus</name>
    <name type="common">Green alga</name>
    <name type="synonym">Acutodesmus obliquus</name>
    <dbReference type="NCBI Taxonomy" id="3088"/>
    <lineage>
        <taxon>Eukaryota</taxon>
        <taxon>Viridiplantae</taxon>
        <taxon>Chlorophyta</taxon>
        <taxon>core chlorophytes</taxon>
        <taxon>Chlorophyceae</taxon>
        <taxon>CS clade</taxon>
        <taxon>Sphaeropleales</taxon>
        <taxon>Scenedesmaceae</taxon>
        <taxon>Tetradesmus</taxon>
    </lineage>
</organism>
<dbReference type="Proteomes" id="UP000256970">
    <property type="component" value="Unassembled WGS sequence"/>
</dbReference>
<proteinExistence type="predicted"/>
<accession>A0A383VPU1</accession>
<feature type="region of interest" description="Disordered" evidence="1">
    <location>
        <begin position="285"/>
        <end position="317"/>
    </location>
</feature>
<evidence type="ECO:0000256" key="2">
    <source>
        <dbReference type="SAM" id="Phobius"/>
    </source>
</evidence>
<feature type="compositionally biased region" description="Low complexity" evidence="1">
    <location>
        <begin position="372"/>
        <end position="397"/>
    </location>
</feature>